<dbReference type="RefSeq" id="WP_331207009.1">
    <property type="nucleotide sequence ID" value="NZ_JAZGQL010000005.1"/>
</dbReference>
<dbReference type="PROSITE" id="PS51257">
    <property type="entry name" value="PROKAR_LIPOPROTEIN"/>
    <property type="match status" value="1"/>
</dbReference>
<proteinExistence type="inferred from homology"/>
<dbReference type="PANTHER" id="PTHR43649:SF29">
    <property type="entry name" value="OSMOPROTECTIVE COMPOUNDS-BINDING PROTEIN GGTB"/>
    <property type="match status" value="1"/>
</dbReference>
<feature type="compositionally biased region" description="Basic and acidic residues" evidence="3">
    <location>
        <begin position="369"/>
        <end position="387"/>
    </location>
</feature>
<protein>
    <submittedName>
        <fullName evidence="4">ABC transporter substrate-binding protein</fullName>
    </submittedName>
</protein>
<dbReference type="SUPFAM" id="SSF53850">
    <property type="entry name" value="Periplasmic binding protein-like II"/>
    <property type="match status" value="1"/>
</dbReference>
<accession>A0ABU7S9V0</accession>
<keyword evidence="5" id="KW-1185">Reference proteome</keyword>
<evidence type="ECO:0000256" key="3">
    <source>
        <dbReference type="SAM" id="MobiDB-lite"/>
    </source>
</evidence>
<dbReference type="Gene3D" id="3.40.190.10">
    <property type="entry name" value="Periplasmic binding protein-like II"/>
    <property type="match status" value="2"/>
</dbReference>
<dbReference type="PANTHER" id="PTHR43649">
    <property type="entry name" value="ARABINOSE-BINDING PROTEIN-RELATED"/>
    <property type="match status" value="1"/>
</dbReference>
<evidence type="ECO:0000256" key="2">
    <source>
        <dbReference type="ARBA" id="ARBA00022448"/>
    </source>
</evidence>
<gene>
    <name evidence="4" type="ORF">V1634_07525</name>
</gene>
<dbReference type="InterPro" id="IPR050490">
    <property type="entry name" value="Bact_solute-bd_prot1"/>
</dbReference>
<dbReference type="Pfam" id="PF01547">
    <property type="entry name" value="SBP_bac_1"/>
    <property type="match status" value="1"/>
</dbReference>
<evidence type="ECO:0000313" key="5">
    <source>
        <dbReference type="Proteomes" id="UP001339911"/>
    </source>
</evidence>
<evidence type="ECO:0000313" key="4">
    <source>
        <dbReference type="EMBL" id="MEE6306672.1"/>
    </source>
</evidence>
<keyword evidence="2" id="KW-0813">Transport</keyword>
<reference evidence="4 5" key="1">
    <citation type="submission" date="2024-01" db="EMBL/GenBank/DDBJ databases">
        <title>Genome insights into Plantactinospora veratri sp. nov.</title>
        <authorList>
            <person name="Wang L."/>
        </authorList>
    </citation>
    <scope>NUCLEOTIDE SEQUENCE [LARGE SCALE GENOMIC DNA]</scope>
    <source>
        <strain evidence="4 5">NEAU-FHS4</strain>
    </source>
</reference>
<comment type="caution">
    <text evidence="4">The sequence shown here is derived from an EMBL/GenBank/DDBJ whole genome shotgun (WGS) entry which is preliminary data.</text>
</comment>
<dbReference type="EMBL" id="JAZGQL010000005">
    <property type="protein sequence ID" value="MEE6306672.1"/>
    <property type="molecule type" value="Genomic_DNA"/>
</dbReference>
<name>A0ABU7S9V0_9ACTN</name>
<evidence type="ECO:0000256" key="1">
    <source>
        <dbReference type="ARBA" id="ARBA00008520"/>
    </source>
</evidence>
<dbReference type="InterPro" id="IPR006059">
    <property type="entry name" value="SBP"/>
</dbReference>
<organism evidence="4 5">
    <name type="scientific">Plantactinospora veratri</name>
    <dbReference type="NCBI Taxonomy" id="1436122"/>
    <lineage>
        <taxon>Bacteria</taxon>
        <taxon>Bacillati</taxon>
        <taxon>Actinomycetota</taxon>
        <taxon>Actinomycetes</taxon>
        <taxon>Micromonosporales</taxon>
        <taxon>Micromonosporaceae</taxon>
        <taxon>Plantactinospora</taxon>
    </lineage>
</organism>
<sequence>MRRKLAHLALLPVLAVGLGLGGCLGQRDAETVTVLASWTGAEEASFRQVLDAFEEQYDVEVDYRGTRAVRQILLAEVQKGSAPDVAVLPTLSEMAAYLRRGVLRPLDGDPRSSMSPQWRRLAQLNEGDGLDVVPIKADLKSLVWYVPGRVPFGAAGPPRSWEALVETSESLAQAGRTPWCLGMSATPGSGWPGTDWIEDILLHRSGVDTYDAWSAGRLGWTSPEVRAAWDAWGKLVGSKGMVRGGSPAALLTEFTDAGKPMFTNQPGCFFEHQASFVIGMRAGYLEDEPGGAIRAADVLGADYFPFPTFDGAGNDGGGGRRDGSMASADFAGLFSDKPAARRLIEFLATDEAQRIWQESSAGSFFSVNRDVRPGDGGEPGSADKRPEVTRRIAETLTASPSPLCLDASDVMPAEMANAFQHAVLEYLQNPERLDPLLGHLEQVRADTGPDEWLPGACGGGPE</sequence>
<comment type="similarity">
    <text evidence="1">Belongs to the bacterial solute-binding protein 1 family.</text>
</comment>
<dbReference type="Proteomes" id="UP001339911">
    <property type="component" value="Unassembled WGS sequence"/>
</dbReference>
<feature type="region of interest" description="Disordered" evidence="3">
    <location>
        <begin position="367"/>
        <end position="387"/>
    </location>
</feature>